<accession>A0A645IUI5</accession>
<evidence type="ECO:0000313" key="2">
    <source>
        <dbReference type="EMBL" id="MPN55078.1"/>
    </source>
</evidence>
<sequence>MLRRSILRKKKHPAAGARKQPAQTKKLVAPDLAGILPLPRRHDTDTPLADSRNPARMRYRGHHKS</sequence>
<feature type="compositionally biased region" description="Basic residues" evidence="1">
    <location>
        <begin position="55"/>
        <end position="65"/>
    </location>
</feature>
<organism evidence="2">
    <name type="scientific">bioreactor metagenome</name>
    <dbReference type="NCBI Taxonomy" id="1076179"/>
    <lineage>
        <taxon>unclassified sequences</taxon>
        <taxon>metagenomes</taxon>
        <taxon>ecological metagenomes</taxon>
    </lineage>
</organism>
<comment type="caution">
    <text evidence="2">The sequence shown here is derived from an EMBL/GenBank/DDBJ whole genome shotgun (WGS) entry which is preliminary data.</text>
</comment>
<feature type="region of interest" description="Disordered" evidence="1">
    <location>
        <begin position="1"/>
        <end position="65"/>
    </location>
</feature>
<name>A0A645IUI5_9ZZZZ</name>
<gene>
    <name evidence="2" type="ORF">SDC9_202757</name>
</gene>
<dbReference type="EMBL" id="VSSQ01123918">
    <property type="protein sequence ID" value="MPN55078.1"/>
    <property type="molecule type" value="Genomic_DNA"/>
</dbReference>
<feature type="compositionally biased region" description="Basic residues" evidence="1">
    <location>
        <begin position="1"/>
        <end position="13"/>
    </location>
</feature>
<protein>
    <submittedName>
        <fullName evidence="2">Uncharacterized protein</fullName>
    </submittedName>
</protein>
<dbReference type="AlphaFoldDB" id="A0A645IUI5"/>
<evidence type="ECO:0000256" key="1">
    <source>
        <dbReference type="SAM" id="MobiDB-lite"/>
    </source>
</evidence>
<proteinExistence type="predicted"/>
<reference evidence="2" key="1">
    <citation type="submission" date="2019-08" db="EMBL/GenBank/DDBJ databases">
        <authorList>
            <person name="Kucharzyk K."/>
            <person name="Murdoch R.W."/>
            <person name="Higgins S."/>
            <person name="Loffler F."/>
        </authorList>
    </citation>
    <scope>NUCLEOTIDE SEQUENCE</scope>
</reference>